<dbReference type="Pfam" id="PF00126">
    <property type="entry name" value="HTH_1"/>
    <property type="match status" value="1"/>
</dbReference>
<dbReference type="InterPro" id="IPR036388">
    <property type="entry name" value="WH-like_DNA-bd_sf"/>
</dbReference>
<organism evidence="6 7">
    <name type="scientific">Roseateles amylovorans</name>
    <dbReference type="NCBI Taxonomy" id="2978473"/>
    <lineage>
        <taxon>Bacteria</taxon>
        <taxon>Pseudomonadati</taxon>
        <taxon>Pseudomonadota</taxon>
        <taxon>Betaproteobacteria</taxon>
        <taxon>Burkholderiales</taxon>
        <taxon>Sphaerotilaceae</taxon>
        <taxon>Roseateles</taxon>
    </lineage>
</organism>
<evidence type="ECO:0000259" key="5">
    <source>
        <dbReference type="PROSITE" id="PS50931"/>
    </source>
</evidence>
<keyword evidence="7" id="KW-1185">Reference proteome</keyword>
<keyword evidence="3" id="KW-0238">DNA-binding</keyword>
<dbReference type="Proteomes" id="UP001064933">
    <property type="component" value="Chromosome"/>
</dbReference>
<dbReference type="InterPro" id="IPR005119">
    <property type="entry name" value="LysR_subst-bd"/>
</dbReference>
<dbReference type="CDD" id="cd08421">
    <property type="entry name" value="PBP2_LTTR_like_1"/>
    <property type="match status" value="1"/>
</dbReference>
<proteinExistence type="inferred from homology"/>
<dbReference type="Gene3D" id="1.10.10.10">
    <property type="entry name" value="Winged helix-like DNA-binding domain superfamily/Winged helix DNA-binding domain"/>
    <property type="match status" value="1"/>
</dbReference>
<dbReference type="Pfam" id="PF03466">
    <property type="entry name" value="LysR_substrate"/>
    <property type="match status" value="1"/>
</dbReference>
<keyword evidence="4" id="KW-0804">Transcription</keyword>
<dbReference type="InterPro" id="IPR000847">
    <property type="entry name" value="LysR_HTH_N"/>
</dbReference>
<dbReference type="EMBL" id="CP104562">
    <property type="protein sequence ID" value="UXH76297.1"/>
    <property type="molecule type" value="Genomic_DNA"/>
</dbReference>
<dbReference type="PROSITE" id="PS50931">
    <property type="entry name" value="HTH_LYSR"/>
    <property type="match status" value="1"/>
</dbReference>
<evidence type="ECO:0000256" key="2">
    <source>
        <dbReference type="ARBA" id="ARBA00023015"/>
    </source>
</evidence>
<name>A0ABY6ATY3_9BURK</name>
<dbReference type="PANTHER" id="PTHR30419">
    <property type="entry name" value="HTH-TYPE TRANSCRIPTIONAL REGULATOR YBHD"/>
    <property type="match status" value="1"/>
</dbReference>
<dbReference type="Gene3D" id="3.40.190.290">
    <property type="match status" value="1"/>
</dbReference>
<feature type="domain" description="HTH lysR-type" evidence="5">
    <location>
        <begin position="6"/>
        <end position="63"/>
    </location>
</feature>
<dbReference type="SUPFAM" id="SSF53850">
    <property type="entry name" value="Periplasmic binding protein-like II"/>
    <property type="match status" value="1"/>
</dbReference>
<dbReference type="InterPro" id="IPR050950">
    <property type="entry name" value="HTH-type_LysR_regulators"/>
</dbReference>
<dbReference type="InterPro" id="IPR036390">
    <property type="entry name" value="WH_DNA-bd_sf"/>
</dbReference>
<reference evidence="6" key="1">
    <citation type="submission" date="2022-10" db="EMBL/GenBank/DDBJ databases">
        <title>Characterization and whole genome sequencing of a new Roseateles species, isolated from fresh water.</title>
        <authorList>
            <person name="Guliayeva D.Y."/>
            <person name="Akhremchuk A.E."/>
            <person name="Sikolenko M.A."/>
            <person name="Valentovich L.N."/>
            <person name="Sidarenka A.V."/>
        </authorList>
    </citation>
    <scope>NUCLEOTIDE SEQUENCE</scope>
    <source>
        <strain evidence="6">BIM B-1768</strain>
    </source>
</reference>
<gene>
    <name evidence="6" type="ORF">N4261_14620</name>
</gene>
<keyword evidence="2" id="KW-0805">Transcription regulation</keyword>
<evidence type="ECO:0000256" key="3">
    <source>
        <dbReference type="ARBA" id="ARBA00023125"/>
    </source>
</evidence>
<sequence>MNLHRVDLVSLSLFSLVARTGSISKGAALAALAVGAASKRLSDLERSLGTALLERHSRGVTLTEAGLALQRHAQRILSDVDQMAADLSDYASGLTGVVRLWANTSAVTQFLPAQISAFGRENPRIRIELEEADSHEIVVAVLDGRAALGIFADRTPALGLHVLTYRRDRLALVAPADHPLAGRRSVRWEQAVEFDFVTLAKATSLAKRLEMETEKLGRRLKNRIQVRSFDAMCRMVAAGMGIAVLPEAAVEPLLQPLSLRRIALDEPWADRTLLIGVRDLDALPRHVRVFIDHLCDEVG</sequence>
<comment type="similarity">
    <text evidence="1">Belongs to the LysR transcriptional regulatory family.</text>
</comment>
<evidence type="ECO:0000313" key="6">
    <source>
        <dbReference type="EMBL" id="UXH76297.1"/>
    </source>
</evidence>
<dbReference type="PANTHER" id="PTHR30419:SF2">
    <property type="entry name" value="LYSR FAMILY TRANSCRIPTIONAL REGULATOR"/>
    <property type="match status" value="1"/>
</dbReference>
<evidence type="ECO:0000313" key="7">
    <source>
        <dbReference type="Proteomes" id="UP001064933"/>
    </source>
</evidence>
<evidence type="ECO:0000256" key="4">
    <source>
        <dbReference type="ARBA" id="ARBA00023163"/>
    </source>
</evidence>
<dbReference type="RefSeq" id="WP_261756029.1">
    <property type="nucleotide sequence ID" value="NZ_CP104562.2"/>
</dbReference>
<dbReference type="SUPFAM" id="SSF46785">
    <property type="entry name" value="Winged helix' DNA-binding domain"/>
    <property type="match status" value="1"/>
</dbReference>
<accession>A0ABY6ATY3</accession>
<evidence type="ECO:0000256" key="1">
    <source>
        <dbReference type="ARBA" id="ARBA00009437"/>
    </source>
</evidence>
<protein>
    <submittedName>
        <fullName evidence="6">LysR substrate-binding domain-containing protein</fullName>
    </submittedName>
</protein>